<keyword evidence="1" id="KW-1133">Transmembrane helix</keyword>
<evidence type="ECO:0008006" key="5">
    <source>
        <dbReference type="Google" id="ProtNLM"/>
    </source>
</evidence>
<evidence type="ECO:0000313" key="4">
    <source>
        <dbReference type="Proteomes" id="UP001233172"/>
    </source>
</evidence>
<feature type="transmembrane region" description="Helical" evidence="1">
    <location>
        <begin position="232"/>
        <end position="253"/>
    </location>
</feature>
<keyword evidence="2" id="KW-0732">Signal</keyword>
<evidence type="ECO:0000313" key="3">
    <source>
        <dbReference type="EMBL" id="KAK0056334.1"/>
    </source>
</evidence>
<accession>A0AAD8BMC6</accession>
<protein>
    <recommendedName>
        <fullName evidence="5">TNFR-Cys domain-containing protein</fullName>
    </recommendedName>
</protein>
<sequence length="301" mass="33763">MFTRTFILAMILAPCQGVPLTGDVEDDDLFCGPGEFKNSKQQTPVCQKCRPETFMNEIRHRYQSCYVCTPYHVSIDHVLELEPCTPERDTVLKKCERGFYVLKHDRPTYKYECRPCKLNDCVVSGDCCELSHPTSNITTAPTSPNLSTSGKEPTTPPQLFSSLQAPNSTRCENIPIDSRACLPEAFMNKTCLESTSLLVLCQNCRRILQSNVTGCSPQKATESEGSTFSSGAIAAIIISLLAIVFFIVCCVCFRKKAFNKCSRIYNKLKYKKTKEAPTETAVRLLTISYINEPRLQNEQFA</sequence>
<dbReference type="AlphaFoldDB" id="A0AAD8BMC6"/>
<feature type="signal peptide" evidence="2">
    <location>
        <begin position="1"/>
        <end position="17"/>
    </location>
</feature>
<feature type="chain" id="PRO_5041931274" description="TNFR-Cys domain-containing protein" evidence="2">
    <location>
        <begin position="18"/>
        <end position="301"/>
    </location>
</feature>
<keyword evidence="1" id="KW-0812">Transmembrane</keyword>
<organism evidence="3 4">
    <name type="scientific">Biomphalaria pfeifferi</name>
    <name type="common">Bloodfluke planorb</name>
    <name type="synonym">Freshwater snail</name>
    <dbReference type="NCBI Taxonomy" id="112525"/>
    <lineage>
        <taxon>Eukaryota</taxon>
        <taxon>Metazoa</taxon>
        <taxon>Spiralia</taxon>
        <taxon>Lophotrochozoa</taxon>
        <taxon>Mollusca</taxon>
        <taxon>Gastropoda</taxon>
        <taxon>Heterobranchia</taxon>
        <taxon>Euthyneura</taxon>
        <taxon>Panpulmonata</taxon>
        <taxon>Hygrophila</taxon>
        <taxon>Lymnaeoidea</taxon>
        <taxon>Planorbidae</taxon>
        <taxon>Biomphalaria</taxon>
    </lineage>
</organism>
<dbReference type="Proteomes" id="UP001233172">
    <property type="component" value="Unassembled WGS sequence"/>
</dbReference>
<reference evidence="3" key="1">
    <citation type="journal article" date="2023" name="PLoS Negl. Trop. Dis.">
        <title>A genome sequence for Biomphalaria pfeifferi, the major vector snail for the human-infecting parasite Schistosoma mansoni.</title>
        <authorList>
            <person name="Bu L."/>
            <person name="Lu L."/>
            <person name="Laidemitt M.R."/>
            <person name="Zhang S.M."/>
            <person name="Mutuku M."/>
            <person name="Mkoji G."/>
            <person name="Steinauer M."/>
            <person name="Loker E.S."/>
        </authorList>
    </citation>
    <scope>NUCLEOTIDE SEQUENCE</scope>
    <source>
        <strain evidence="3">KasaAsao</strain>
    </source>
</reference>
<reference evidence="3" key="2">
    <citation type="submission" date="2023-04" db="EMBL/GenBank/DDBJ databases">
        <authorList>
            <person name="Bu L."/>
            <person name="Lu L."/>
            <person name="Laidemitt M.R."/>
            <person name="Zhang S.M."/>
            <person name="Mutuku M."/>
            <person name="Mkoji G."/>
            <person name="Steinauer M."/>
            <person name="Loker E.S."/>
        </authorList>
    </citation>
    <scope>NUCLEOTIDE SEQUENCE</scope>
    <source>
        <strain evidence="3">KasaAsao</strain>
        <tissue evidence="3">Whole Snail</tissue>
    </source>
</reference>
<dbReference type="Gene3D" id="2.10.50.10">
    <property type="entry name" value="Tumor Necrosis Factor Receptor, subunit A, domain 2"/>
    <property type="match status" value="1"/>
</dbReference>
<keyword evidence="1" id="KW-0472">Membrane</keyword>
<name>A0AAD8BMC6_BIOPF</name>
<keyword evidence="4" id="KW-1185">Reference proteome</keyword>
<gene>
    <name evidence="3" type="ORF">Bpfe_014114</name>
</gene>
<evidence type="ECO:0000256" key="1">
    <source>
        <dbReference type="SAM" id="Phobius"/>
    </source>
</evidence>
<evidence type="ECO:0000256" key="2">
    <source>
        <dbReference type="SAM" id="SignalP"/>
    </source>
</evidence>
<comment type="caution">
    <text evidence="3">The sequence shown here is derived from an EMBL/GenBank/DDBJ whole genome shotgun (WGS) entry which is preliminary data.</text>
</comment>
<proteinExistence type="predicted"/>
<dbReference type="EMBL" id="JASAOG010000062">
    <property type="protein sequence ID" value="KAK0056334.1"/>
    <property type="molecule type" value="Genomic_DNA"/>
</dbReference>